<feature type="domain" description="Trimeric autotransporter adhesin YadA-like C-terminal membrane anchor" evidence="8">
    <location>
        <begin position="128"/>
        <end position="177"/>
    </location>
</feature>
<dbReference type="EMBL" id="ACJY01000090">
    <property type="protein sequence ID" value="EFE86279.1"/>
    <property type="molecule type" value="Genomic_DNA"/>
</dbReference>
<reference evidence="9 10" key="1">
    <citation type="submission" date="2010-02" db="EMBL/GenBank/DDBJ databases">
        <authorList>
            <person name="Weinstock G."/>
            <person name="Sodergren E."/>
            <person name="Clifton S."/>
            <person name="Fulton L."/>
            <person name="Fulton B."/>
            <person name="Courtney L."/>
            <person name="Fronick C."/>
            <person name="Harrison M."/>
            <person name="Strong C."/>
            <person name="Farmer C."/>
            <person name="Delahaunty K."/>
            <person name="Markovic C."/>
            <person name="Hall O."/>
            <person name="Minx P."/>
            <person name="Tomlinson C."/>
            <person name="Mitreva M."/>
            <person name="Nelson J."/>
            <person name="Hou S."/>
            <person name="Wollam A."/>
            <person name="Pepin K.H."/>
            <person name="Johnson M."/>
            <person name="Bhonagiri V."/>
            <person name="Zhang X."/>
            <person name="Suruliraj S."/>
            <person name="Warren W."/>
            <person name="Chinwalla A."/>
            <person name="Mardis E.R."/>
            <person name="Wilson R.K."/>
        </authorList>
    </citation>
    <scope>NUCLEOTIDE SEQUENCE [LARGE SCALE GENOMIC DNA]</scope>
    <source>
        <strain evidence="9 10">ATCC 33693</strain>
    </source>
</reference>
<evidence type="ECO:0000256" key="7">
    <source>
        <dbReference type="ARBA" id="ARBA00023237"/>
    </source>
</evidence>
<evidence type="ECO:0000259" key="8">
    <source>
        <dbReference type="Pfam" id="PF03895"/>
    </source>
</evidence>
<dbReference type="Gene3D" id="3.30.1300.30">
    <property type="entry name" value="GSPII I/J protein-like"/>
    <property type="match status" value="1"/>
</dbReference>
<keyword evidence="5" id="KW-0732">Signal</keyword>
<comment type="subcellular location">
    <subcellularLocation>
        <location evidence="2">Cell outer membrane</location>
    </subcellularLocation>
    <subcellularLocation>
        <location evidence="1">Cell surface</location>
    </subcellularLocation>
</comment>
<keyword evidence="7" id="KW-0998">Cell outer membrane</keyword>
<dbReference type="GO" id="GO:0009986">
    <property type="term" value="C:cell surface"/>
    <property type="evidence" value="ECO:0007669"/>
    <property type="project" value="UniProtKB-SubCell"/>
</dbReference>
<evidence type="ECO:0000313" key="10">
    <source>
        <dbReference type="Proteomes" id="UP000003748"/>
    </source>
</evidence>
<keyword evidence="6" id="KW-0472">Membrane</keyword>
<gene>
    <name evidence="9" type="ORF">FUSPEROL_01772</name>
</gene>
<sequence length="184" mass="20515">MYKLFLLFFIAINFSIFPLENNQIKEVTPIESIHSEAIKTQEDILLEKASLSDEEKELFEKGNKEYTSEELKATNVISTKKDLKENKKDEYNSEVKFEEIEISERTNRVMALGSAMGSVDLGKIEERKFRIGAGVGSSGNNQAVAVGVGYAPTDRFRVNTKFSTSSTSKRASAISIGASVDLDW</sequence>
<evidence type="ECO:0000256" key="5">
    <source>
        <dbReference type="ARBA" id="ARBA00022729"/>
    </source>
</evidence>
<evidence type="ECO:0000313" key="9">
    <source>
        <dbReference type="EMBL" id="EFE86279.1"/>
    </source>
</evidence>
<dbReference type="GeneID" id="78419982"/>
<dbReference type="OrthoDB" id="90581at2"/>
<evidence type="ECO:0000256" key="6">
    <source>
        <dbReference type="ARBA" id="ARBA00023136"/>
    </source>
</evidence>
<dbReference type="AlphaFoldDB" id="D4CWG3"/>
<evidence type="ECO:0000256" key="4">
    <source>
        <dbReference type="ARBA" id="ARBA00022692"/>
    </source>
</evidence>
<organism evidence="9 10">
    <name type="scientific">Fusobacterium periodonticum ATCC 33693</name>
    <dbReference type="NCBI Taxonomy" id="546275"/>
    <lineage>
        <taxon>Bacteria</taxon>
        <taxon>Fusobacteriati</taxon>
        <taxon>Fusobacteriota</taxon>
        <taxon>Fusobacteriia</taxon>
        <taxon>Fusobacteriales</taxon>
        <taxon>Fusobacteriaceae</taxon>
        <taxon>Fusobacterium</taxon>
    </lineage>
</organism>
<dbReference type="STRING" id="546275.FUSPEROL_01772"/>
<evidence type="ECO:0000256" key="3">
    <source>
        <dbReference type="ARBA" id="ARBA00022452"/>
    </source>
</evidence>
<name>D4CWG3_9FUSO</name>
<dbReference type="InterPro" id="IPR045584">
    <property type="entry name" value="Pilin-like"/>
</dbReference>
<dbReference type="HOGENOM" id="CLU_1508503_0_0_0"/>
<evidence type="ECO:0000256" key="1">
    <source>
        <dbReference type="ARBA" id="ARBA00004241"/>
    </source>
</evidence>
<dbReference type="Proteomes" id="UP000003748">
    <property type="component" value="Unassembled WGS sequence"/>
</dbReference>
<keyword evidence="3" id="KW-1134">Transmembrane beta strand</keyword>
<accession>D4CWG3</accession>
<dbReference type="eggNOG" id="COG0457">
    <property type="taxonomic scope" value="Bacteria"/>
</dbReference>
<evidence type="ECO:0000256" key="2">
    <source>
        <dbReference type="ARBA" id="ARBA00004442"/>
    </source>
</evidence>
<dbReference type="GO" id="GO:0009279">
    <property type="term" value="C:cell outer membrane"/>
    <property type="evidence" value="ECO:0007669"/>
    <property type="project" value="UniProtKB-SubCell"/>
</dbReference>
<protein>
    <recommendedName>
        <fullName evidence="8">Trimeric autotransporter adhesin YadA-like C-terminal membrane anchor domain-containing protein</fullName>
    </recommendedName>
</protein>
<dbReference type="InterPro" id="IPR005594">
    <property type="entry name" value="YadA_C"/>
</dbReference>
<keyword evidence="4" id="KW-0812">Transmembrane</keyword>
<dbReference type="SUPFAM" id="SSF54523">
    <property type="entry name" value="Pili subunits"/>
    <property type="match status" value="1"/>
</dbReference>
<proteinExistence type="predicted"/>
<dbReference type="Pfam" id="PF03895">
    <property type="entry name" value="YadA_anchor"/>
    <property type="match status" value="1"/>
</dbReference>
<dbReference type="RefSeq" id="WP_005974073.1">
    <property type="nucleotide sequence ID" value="NZ_GG665898.1"/>
</dbReference>
<comment type="caution">
    <text evidence="9">The sequence shown here is derived from an EMBL/GenBank/DDBJ whole genome shotgun (WGS) entry which is preliminary data.</text>
</comment>